<evidence type="ECO:0000256" key="1">
    <source>
        <dbReference type="ARBA" id="ARBA00005705"/>
    </source>
</evidence>
<keyword evidence="2" id="KW-0732">Signal</keyword>
<feature type="signal peptide" evidence="2">
    <location>
        <begin position="1"/>
        <end position="23"/>
    </location>
</feature>
<gene>
    <name evidence="3" type="ORF">Pmar_PMAR023665</name>
</gene>
<evidence type="ECO:0000256" key="2">
    <source>
        <dbReference type="SAM" id="SignalP"/>
    </source>
</evidence>
<organism evidence="4">
    <name type="scientific">Perkinsus marinus (strain ATCC 50983 / TXsc)</name>
    <dbReference type="NCBI Taxonomy" id="423536"/>
    <lineage>
        <taxon>Eukaryota</taxon>
        <taxon>Sar</taxon>
        <taxon>Alveolata</taxon>
        <taxon>Perkinsozoa</taxon>
        <taxon>Perkinsea</taxon>
        <taxon>Perkinsida</taxon>
        <taxon>Perkinsidae</taxon>
        <taxon>Perkinsus</taxon>
    </lineage>
</organism>
<dbReference type="GeneID" id="9087316"/>
<dbReference type="GO" id="GO:0006508">
    <property type="term" value="P:proteolysis"/>
    <property type="evidence" value="ECO:0007669"/>
    <property type="project" value="InterPro"/>
</dbReference>
<reference evidence="3 4" key="1">
    <citation type="submission" date="2008-07" db="EMBL/GenBank/DDBJ databases">
        <authorList>
            <person name="El-Sayed N."/>
            <person name="Caler E."/>
            <person name="Inman J."/>
            <person name="Amedeo P."/>
            <person name="Hass B."/>
            <person name="Wortman J."/>
        </authorList>
    </citation>
    <scope>NUCLEOTIDE SEQUENCE [LARGE SCALE GENOMIC DNA]</scope>
    <source>
        <strain evidence="4">ATCC 50983 / TXsc</strain>
    </source>
</reference>
<name>C5KCY9_PERM5</name>
<comment type="similarity">
    <text evidence="1">Belongs to the peptidase C69 family. Secernin subfamily.</text>
</comment>
<dbReference type="InParanoid" id="C5KCY9"/>
<evidence type="ECO:0000313" key="4">
    <source>
        <dbReference type="Proteomes" id="UP000007800"/>
    </source>
</evidence>
<accession>C5KCY9</accession>
<dbReference type="AlphaFoldDB" id="C5KCY9"/>
<dbReference type="OrthoDB" id="5175656at2759"/>
<dbReference type="GO" id="GO:0070004">
    <property type="term" value="F:cysteine-type exopeptidase activity"/>
    <property type="evidence" value="ECO:0007669"/>
    <property type="project" value="InterPro"/>
</dbReference>
<dbReference type="PANTHER" id="PTHR12994">
    <property type="entry name" value="SECERNIN"/>
    <property type="match status" value="1"/>
</dbReference>
<proteinExistence type="inferred from homology"/>
<dbReference type="Proteomes" id="UP000007800">
    <property type="component" value="Unassembled WGS sequence"/>
</dbReference>
<dbReference type="RefSeq" id="XP_002785942.1">
    <property type="nucleotide sequence ID" value="XM_002785896.1"/>
</dbReference>
<dbReference type="EMBL" id="GG671995">
    <property type="protein sequence ID" value="EER17738.1"/>
    <property type="molecule type" value="Genomic_DNA"/>
</dbReference>
<dbReference type="Gene3D" id="2.130.10.10">
    <property type="entry name" value="YVTN repeat-like/Quinoprotein amine dehydrogenase"/>
    <property type="match status" value="1"/>
</dbReference>
<dbReference type="GO" id="GO:0016805">
    <property type="term" value="F:dipeptidase activity"/>
    <property type="evidence" value="ECO:0007669"/>
    <property type="project" value="InterPro"/>
</dbReference>
<evidence type="ECO:0000313" key="3">
    <source>
        <dbReference type="EMBL" id="EER17738.1"/>
    </source>
</evidence>
<evidence type="ECO:0008006" key="5">
    <source>
        <dbReference type="Google" id="ProtNLM"/>
    </source>
</evidence>
<dbReference type="InterPro" id="IPR015943">
    <property type="entry name" value="WD40/YVTN_repeat-like_dom_sf"/>
</dbReference>
<protein>
    <recommendedName>
        <fullName evidence="5">Peptidase</fullName>
    </recommendedName>
</protein>
<sequence length="446" mass="48631">MRFPSTTATLVAVLAVPASVTWACTTVVISKEASSTGVAMLAHSADCFICDSRVALVPGRDHQEGEQHDVFGINQPYPRAYNDRAAIYLPPNGKNFTEPSARIPEVPRTYGMWESNYPLMNEEGLTIGESSTTSKVPGGFGVDLADPKTGEYGEAKFSIKELIRIGMERCSTAECAIKEMGATAVKYGFYPESVGAGESLTIADTNGSAWVFDISHDSTGKSAIWAAQRVPAGHVAAVANQYTIKEIDENDPDDFMFSPNVKSEALKLGLWDGESPFSFIEAYGVNNEKPSYTSIRFEDLLWVGTQQGRLASMQFTPNGGLTDYTRFRLERSVVEEGYDGEGGGYSPISNGGVVASYNPVQHLLFDQSGVISVTPHSIHFHTRGGVRHYIMDDKTIHRMGSNGNVIRSAEFYQPNPSHLVVGGEKRTLFFVDMQAGSLSTFIDVRR</sequence>
<dbReference type="InterPro" id="IPR005322">
    <property type="entry name" value="Peptidase_C69"/>
</dbReference>
<dbReference type="PANTHER" id="PTHR12994:SF17">
    <property type="entry name" value="LD30995P"/>
    <property type="match status" value="1"/>
</dbReference>
<dbReference type="Pfam" id="PF03577">
    <property type="entry name" value="Peptidase_C69"/>
    <property type="match status" value="1"/>
</dbReference>
<keyword evidence="4" id="KW-1185">Reference proteome</keyword>
<feature type="chain" id="PRO_5002951830" description="Peptidase" evidence="2">
    <location>
        <begin position="24"/>
        <end position="446"/>
    </location>
</feature>